<dbReference type="GO" id="GO:0030973">
    <property type="term" value="F:molybdate ion binding"/>
    <property type="evidence" value="ECO:0007669"/>
    <property type="project" value="TreeGrafter"/>
</dbReference>
<evidence type="ECO:0000256" key="5">
    <source>
        <dbReference type="ARBA" id="ARBA00022505"/>
    </source>
</evidence>
<name>A0A218P408_THECE</name>
<gene>
    <name evidence="9" type="ORF">A3L02_08990</name>
</gene>
<dbReference type="Proteomes" id="UP000197156">
    <property type="component" value="Chromosome"/>
</dbReference>
<evidence type="ECO:0000313" key="9">
    <source>
        <dbReference type="EMBL" id="ASI99684.1"/>
    </source>
</evidence>
<dbReference type="Pfam" id="PF13531">
    <property type="entry name" value="SBP_bac_11"/>
    <property type="match status" value="1"/>
</dbReference>
<dbReference type="NCBIfam" id="NF003196">
    <property type="entry name" value="PRK04168.1"/>
    <property type="match status" value="1"/>
</dbReference>
<keyword evidence="6" id="KW-0732">Signal</keyword>
<dbReference type="PANTHER" id="PTHR30632:SF16">
    <property type="entry name" value="MOLYBDATE_TUNGSTATE-BINDING PROTEIN WTPA"/>
    <property type="match status" value="1"/>
</dbReference>
<protein>
    <recommendedName>
        <fullName evidence="8">Molybdate/tungstate-binding protein WtpA</fullName>
    </recommendedName>
</protein>
<keyword evidence="10" id="KW-1185">Reference proteome</keyword>
<dbReference type="GO" id="GO:0015689">
    <property type="term" value="P:molybdate ion transport"/>
    <property type="evidence" value="ECO:0007669"/>
    <property type="project" value="TreeGrafter"/>
</dbReference>
<keyword evidence="5" id="KW-0500">Molybdenum</keyword>
<dbReference type="GeneID" id="33324897"/>
<dbReference type="RefSeq" id="WP_088863603.1">
    <property type="nucleotide sequence ID" value="NZ_CP014854.1"/>
</dbReference>
<dbReference type="CDD" id="cd13540">
    <property type="entry name" value="PBP2_ModA_WtpA"/>
    <property type="match status" value="1"/>
</dbReference>
<evidence type="ECO:0000256" key="2">
    <source>
        <dbReference type="ARBA" id="ARBA00009438"/>
    </source>
</evidence>
<organism evidence="9 10">
    <name type="scientific">Thermococcus celer Vu 13 = JCM 8558</name>
    <dbReference type="NCBI Taxonomy" id="1293037"/>
    <lineage>
        <taxon>Archaea</taxon>
        <taxon>Methanobacteriati</taxon>
        <taxon>Methanobacteriota</taxon>
        <taxon>Thermococci</taxon>
        <taxon>Thermococcales</taxon>
        <taxon>Thermococcaceae</taxon>
        <taxon>Thermococcus</taxon>
    </lineage>
</organism>
<accession>A0A218P408</accession>
<comment type="subcellular location">
    <subcellularLocation>
        <location evidence="1">Cell membrane</location>
        <topology evidence="1">Peripheral membrane protein</topology>
    </subcellularLocation>
</comment>
<dbReference type="GO" id="GO:1901359">
    <property type="term" value="F:tungstate binding"/>
    <property type="evidence" value="ECO:0007669"/>
    <property type="project" value="InterPro"/>
</dbReference>
<dbReference type="Gene3D" id="3.40.190.10">
    <property type="entry name" value="Periplasmic binding protein-like II"/>
    <property type="match status" value="2"/>
</dbReference>
<evidence type="ECO:0000256" key="6">
    <source>
        <dbReference type="ARBA" id="ARBA00022729"/>
    </source>
</evidence>
<dbReference type="AlphaFoldDB" id="A0A218P408"/>
<dbReference type="InterPro" id="IPR050682">
    <property type="entry name" value="ModA/WtpA"/>
</dbReference>
<comment type="similarity">
    <text evidence="2">Belongs to the bacterial solute-binding protein 1 family. WtpA subfamily.</text>
</comment>
<proteinExistence type="inferred from homology"/>
<evidence type="ECO:0000256" key="7">
    <source>
        <dbReference type="ARBA" id="ARBA00023136"/>
    </source>
</evidence>
<sequence>MRWKGVLLTMVLLLSVVAAGCISGGNSSSTSGLKEATLTVFHAGSLSIPLGEVEDGFKEYAKEKLGYRITFHDEASGSVKAVRKVTDLGMKADVVAVADYSLIPELMVPNYTDFYVAFATNEIVIAFTNKSKYADEINPSNWYEVLSRRDVSFGFSDPNQDPCGYRSLMAMKLADYYYGKPVFGTLVEENTNVRFNGTHIVVPKEIQVGTDRLVIRPKETDLTPLVESGSLDYYFIYKSVAEQHNLRYIELPDEINLKSLKLADEYGKVKVYLGSTGKVLTAKPIVYGVTVPKNAPNRELAMEFLRYLLSERGREIFERNHQDFVWPPVAFGNVPEEIKDMVKVEG</sequence>
<dbReference type="OrthoDB" id="7820at2157"/>
<dbReference type="NCBIfam" id="TIGR03730">
    <property type="entry name" value="tungstate_WtpA"/>
    <property type="match status" value="1"/>
</dbReference>
<dbReference type="SUPFAM" id="SSF53850">
    <property type="entry name" value="Periplasmic binding protein-like II"/>
    <property type="match status" value="1"/>
</dbReference>
<evidence type="ECO:0000313" key="10">
    <source>
        <dbReference type="Proteomes" id="UP000197156"/>
    </source>
</evidence>
<reference evidence="9 10" key="1">
    <citation type="submission" date="2016-03" db="EMBL/GenBank/DDBJ databases">
        <title>Complete genome sequence of Thermococcus celer.</title>
        <authorList>
            <person name="Oger P.M."/>
        </authorList>
    </citation>
    <scope>NUCLEOTIDE SEQUENCE [LARGE SCALE GENOMIC DNA]</scope>
    <source>
        <strain evidence="9 10">Vu 13</strain>
    </source>
</reference>
<evidence type="ECO:0000256" key="8">
    <source>
        <dbReference type="ARBA" id="ARBA00074198"/>
    </source>
</evidence>
<keyword evidence="3" id="KW-0813">Transport</keyword>
<dbReference type="PROSITE" id="PS51257">
    <property type="entry name" value="PROKAR_LIPOPROTEIN"/>
    <property type="match status" value="1"/>
</dbReference>
<keyword evidence="4" id="KW-1003">Cell membrane</keyword>
<keyword evidence="7" id="KW-0472">Membrane</keyword>
<dbReference type="InterPro" id="IPR022498">
    <property type="entry name" value="ABC_trnspt_W-bd_WtpA"/>
</dbReference>
<dbReference type="KEGG" id="tce:A3L02_08990"/>
<evidence type="ECO:0000256" key="3">
    <source>
        <dbReference type="ARBA" id="ARBA00022448"/>
    </source>
</evidence>
<dbReference type="EMBL" id="CP014854">
    <property type="protein sequence ID" value="ASI99684.1"/>
    <property type="molecule type" value="Genomic_DNA"/>
</dbReference>
<evidence type="ECO:0000256" key="4">
    <source>
        <dbReference type="ARBA" id="ARBA00022475"/>
    </source>
</evidence>
<evidence type="ECO:0000256" key="1">
    <source>
        <dbReference type="ARBA" id="ARBA00004202"/>
    </source>
</evidence>
<dbReference type="GO" id="GO:0005886">
    <property type="term" value="C:plasma membrane"/>
    <property type="evidence" value="ECO:0007669"/>
    <property type="project" value="UniProtKB-SubCell"/>
</dbReference>
<dbReference type="FunFam" id="3.40.190.10:FF:000440">
    <property type="entry name" value="Uncharacterized solute-binding protein MA_0280"/>
    <property type="match status" value="1"/>
</dbReference>
<dbReference type="PANTHER" id="PTHR30632">
    <property type="entry name" value="MOLYBDATE-BINDING PERIPLASMIC PROTEIN"/>
    <property type="match status" value="1"/>
</dbReference>